<dbReference type="Gene3D" id="2.60.420.10">
    <property type="entry name" value="Maltose phosphorylase, domain 3"/>
    <property type="match status" value="1"/>
</dbReference>
<dbReference type="InterPro" id="IPR035396">
    <property type="entry name" value="Bac_rhamnosid6H"/>
</dbReference>
<evidence type="ECO:0000313" key="4">
    <source>
        <dbReference type="EMBL" id="MBO8471269.1"/>
    </source>
</evidence>
<protein>
    <submittedName>
        <fullName evidence="4">Alpha-L-rhamnosidase</fullName>
    </submittedName>
</protein>
<dbReference type="Gene3D" id="1.50.10.10">
    <property type="match status" value="1"/>
</dbReference>
<dbReference type="InterPro" id="IPR012341">
    <property type="entry name" value="6hp_glycosidase-like_sf"/>
</dbReference>
<dbReference type="Gene3D" id="2.60.120.260">
    <property type="entry name" value="Galactose-binding domain-like"/>
    <property type="match status" value="1"/>
</dbReference>
<dbReference type="PANTHER" id="PTHR34987:SF4">
    <property type="entry name" value="ALPHA-L-RHAMNOSIDASE C-TERMINAL DOMAIN-CONTAINING PROTEIN"/>
    <property type="match status" value="1"/>
</dbReference>
<dbReference type="EMBL" id="JADIMB010000082">
    <property type="protein sequence ID" value="MBO8471269.1"/>
    <property type="molecule type" value="Genomic_DNA"/>
</dbReference>
<proteinExistence type="predicted"/>
<dbReference type="PANTHER" id="PTHR34987">
    <property type="entry name" value="C, PUTATIVE (AFU_ORTHOLOGUE AFUA_3G02880)-RELATED"/>
    <property type="match status" value="1"/>
</dbReference>
<dbReference type="SUPFAM" id="SSF48208">
    <property type="entry name" value="Six-hairpin glycosidases"/>
    <property type="match status" value="1"/>
</dbReference>
<evidence type="ECO:0000256" key="1">
    <source>
        <dbReference type="SAM" id="SignalP"/>
    </source>
</evidence>
<reference evidence="4" key="1">
    <citation type="submission" date="2020-10" db="EMBL/GenBank/DDBJ databases">
        <authorList>
            <person name="Gilroy R."/>
        </authorList>
    </citation>
    <scope>NUCLEOTIDE SEQUENCE</scope>
    <source>
        <strain evidence="4">B2-22910</strain>
    </source>
</reference>
<accession>A0A9D9IEK6</accession>
<dbReference type="Pfam" id="PF17389">
    <property type="entry name" value="Bac_rhamnosid6H"/>
    <property type="match status" value="1"/>
</dbReference>
<dbReference type="InterPro" id="IPR008928">
    <property type="entry name" value="6-hairpin_glycosidase_sf"/>
</dbReference>
<keyword evidence="1" id="KW-0732">Signal</keyword>
<reference evidence="4" key="2">
    <citation type="journal article" date="2021" name="PeerJ">
        <title>Extensive microbial diversity within the chicken gut microbiome revealed by metagenomics and culture.</title>
        <authorList>
            <person name="Gilroy R."/>
            <person name="Ravi A."/>
            <person name="Getino M."/>
            <person name="Pursley I."/>
            <person name="Horton D.L."/>
            <person name="Alikhan N.F."/>
            <person name="Baker D."/>
            <person name="Gharbi K."/>
            <person name="Hall N."/>
            <person name="Watson M."/>
            <person name="Adriaenssens E.M."/>
            <person name="Foster-Nyarko E."/>
            <person name="Jarju S."/>
            <person name="Secka A."/>
            <person name="Antonio M."/>
            <person name="Oren A."/>
            <person name="Chaudhuri R.R."/>
            <person name="La Ragione R."/>
            <person name="Hildebrand F."/>
            <person name="Pallen M.J."/>
        </authorList>
    </citation>
    <scope>NUCLEOTIDE SEQUENCE</scope>
    <source>
        <strain evidence="4">B2-22910</strain>
    </source>
</reference>
<evidence type="ECO:0000259" key="3">
    <source>
        <dbReference type="Pfam" id="PF17390"/>
    </source>
</evidence>
<name>A0A9D9IEK6_9BACT</name>
<feature type="domain" description="Alpha-L-rhamnosidase six-hairpin glycosidase" evidence="2">
    <location>
        <begin position="201"/>
        <end position="344"/>
    </location>
</feature>
<gene>
    <name evidence="4" type="ORF">IAB82_05685</name>
</gene>
<feature type="chain" id="PRO_5038846049" evidence="1">
    <location>
        <begin position="24"/>
        <end position="603"/>
    </location>
</feature>
<feature type="signal peptide" evidence="1">
    <location>
        <begin position="1"/>
        <end position="23"/>
    </location>
</feature>
<evidence type="ECO:0000259" key="2">
    <source>
        <dbReference type="Pfam" id="PF17389"/>
    </source>
</evidence>
<comment type="caution">
    <text evidence="4">The sequence shown here is derived from an EMBL/GenBank/DDBJ whole genome shotgun (WGS) entry which is preliminary data.</text>
</comment>
<evidence type="ECO:0000313" key="5">
    <source>
        <dbReference type="Proteomes" id="UP000823603"/>
    </source>
</evidence>
<dbReference type="Pfam" id="PF17390">
    <property type="entry name" value="Bac_rhamnosid_C"/>
    <property type="match status" value="1"/>
</dbReference>
<dbReference type="AlphaFoldDB" id="A0A9D9IEK6"/>
<sequence>MKNLVSIGFSAFLFLMSAAASWAGVPPVWSADSARVTRDMRTRSYIAPSRVLWKSSSDPSVISGEDFLLQPGDGQAVLGGGNVCRMTARGDSGAAILLDFGRELQGGIRIVTGQHPSGKPVKVRVRFGESASEAMCEMDGVNGACNDHAIRDMEILLPWLGTLETGSSGFRFVRIDLLDRDTELQIKEVSASMVYRDIPYAGSFRSSDSRLDSIWMTGAYTVHLNLQEYLTEGVKRDRLVWVGDLHPEVMTVCSVFGWNGAVPRSLDLSRDTNPLPAWMNGISSYSIWWLLIQKDWYMHYGDKDYLEEQRGYISGLLRQLVSRVDASGCEHLDGMRFLDWPSSPNTAAVDAGLHALMVMAMDAGVYLCGILGDSALAGECAAARGLLMSASGSAAGLLDSEEFDPAAPGSKQAASLMALSGILSPETAYDRCICAGGAAGFSTFYGYYMLEAMAAAGRYSEAMDVIKDYWGGMLDLGATTFWEDFDLSWKEDAARIDSLVPAGKKDVHRDYGGYCYKGYRHSLCHGWASGPTAWLSRHVLGIRILEPGCRALGIEPHLGSLQWAEGSFPTPYGPVMVRHEKDSSGKVRTSVQAPRQIKIKVMK</sequence>
<feature type="domain" description="Alpha-L-rhamnosidase C-terminal" evidence="3">
    <location>
        <begin position="541"/>
        <end position="601"/>
    </location>
</feature>
<dbReference type="Proteomes" id="UP000823603">
    <property type="component" value="Unassembled WGS sequence"/>
</dbReference>
<dbReference type="GO" id="GO:0005975">
    <property type="term" value="P:carbohydrate metabolic process"/>
    <property type="evidence" value="ECO:0007669"/>
    <property type="project" value="InterPro"/>
</dbReference>
<organism evidence="4 5">
    <name type="scientific">Candidatus Cryptobacteroides faecavium</name>
    <dbReference type="NCBI Taxonomy" id="2840762"/>
    <lineage>
        <taxon>Bacteria</taxon>
        <taxon>Pseudomonadati</taxon>
        <taxon>Bacteroidota</taxon>
        <taxon>Bacteroidia</taxon>
        <taxon>Bacteroidales</taxon>
        <taxon>Candidatus Cryptobacteroides</taxon>
    </lineage>
</organism>
<dbReference type="InterPro" id="IPR035398">
    <property type="entry name" value="Bac_rhamnosid_C"/>
</dbReference>